<reference evidence="1" key="1">
    <citation type="journal article" date="2014" name="Front. Microbiol.">
        <title>High frequency of phylogenetically diverse reductive dehalogenase-homologous genes in deep subseafloor sedimentary metagenomes.</title>
        <authorList>
            <person name="Kawai M."/>
            <person name="Futagami T."/>
            <person name="Toyoda A."/>
            <person name="Takaki Y."/>
            <person name="Nishi S."/>
            <person name="Hori S."/>
            <person name="Arai W."/>
            <person name="Tsubouchi T."/>
            <person name="Morono Y."/>
            <person name="Uchiyama I."/>
            <person name="Ito T."/>
            <person name="Fujiyama A."/>
            <person name="Inagaki F."/>
            <person name="Takami H."/>
        </authorList>
    </citation>
    <scope>NUCLEOTIDE SEQUENCE</scope>
    <source>
        <strain evidence="1">Expedition CK06-06</strain>
    </source>
</reference>
<dbReference type="AlphaFoldDB" id="X1PES9"/>
<gene>
    <name evidence="1" type="ORF">S06H3_40441</name>
</gene>
<evidence type="ECO:0000313" key="1">
    <source>
        <dbReference type="EMBL" id="GAI37515.1"/>
    </source>
</evidence>
<comment type="caution">
    <text evidence="1">The sequence shown here is derived from an EMBL/GenBank/DDBJ whole genome shotgun (WGS) entry which is preliminary data.</text>
</comment>
<name>X1PES9_9ZZZZ</name>
<accession>X1PES9</accession>
<protein>
    <submittedName>
        <fullName evidence="1">Uncharacterized protein</fullName>
    </submittedName>
</protein>
<proteinExistence type="predicted"/>
<organism evidence="1">
    <name type="scientific">marine sediment metagenome</name>
    <dbReference type="NCBI Taxonomy" id="412755"/>
    <lineage>
        <taxon>unclassified sequences</taxon>
        <taxon>metagenomes</taxon>
        <taxon>ecological metagenomes</taxon>
    </lineage>
</organism>
<dbReference type="EMBL" id="BARV01024823">
    <property type="protein sequence ID" value="GAI37515.1"/>
    <property type="molecule type" value="Genomic_DNA"/>
</dbReference>
<sequence>VVEPLITSVNGFVRYRIGDLYLVKNLDNRYVLEFKHRSISQVSLGIERISEEDIYQVVNRTIRSLGLKVSDYICLSEDRGSLAGRYWFLLSTPEYNNKLLVIEKAETLIDKIFQEINIEFKNSRTENRFLLQPKVVLGHHAKEIINKVIIKYIKN</sequence>
<feature type="non-terminal residue" evidence="1">
    <location>
        <position position="1"/>
    </location>
</feature>